<dbReference type="GO" id="GO:0050308">
    <property type="term" value="F:sugar-phosphatase activity"/>
    <property type="evidence" value="ECO:0007669"/>
    <property type="project" value="TreeGrafter"/>
</dbReference>
<dbReference type="InterPro" id="IPR029033">
    <property type="entry name" value="His_PPase_superfam"/>
</dbReference>
<evidence type="ECO:0000256" key="1">
    <source>
        <dbReference type="ARBA" id="ARBA00005375"/>
    </source>
</evidence>
<comment type="similarity">
    <text evidence="1">Belongs to the histidine acid phosphatase family.</text>
</comment>
<dbReference type="PANTHER" id="PTHR11567">
    <property type="entry name" value="ACID PHOSPHATASE-RELATED"/>
    <property type="match status" value="1"/>
</dbReference>
<dbReference type="CDD" id="cd07061">
    <property type="entry name" value="HP_HAP_like"/>
    <property type="match status" value="1"/>
</dbReference>
<comment type="caution">
    <text evidence="4">The sequence shown here is derived from an EMBL/GenBank/DDBJ whole genome shotgun (WGS) entry which is preliminary data.</text>
</comment>
<proteinExistence type="inferred from homology"/>
<dbReference type="SUPFAM" id="SSF53254">
    <property type="entry name" value="Phosphoglycerate mutase-like"/>
    <property type="match status" value="1"/>
</dbReference>
<dbReference type="OrthoDB" id="395886at2"/>
<reference evidence="4 5" key="1">
    <citation type="submission" date="2019-02" db="EMBL/GenBank/DDBJ databases">
        <authorList>
            <person name="Li Y."/>
        </authorList>
    </citation>
    <scope>NUCLEOTIDE SEQUENCE [LARGE SCALE GENOMIC DNA]</scope>
    <source>
        <strain evidence="4 5">3-7</strain>
    </source>
</reference>
<evidence type="ECO:0000313" key="4">
    <source>
        <dbReference type="EMBL" id="RZF63704.1"/>
    </source>
</evidence>
<dbReference type="EMBL" id="SGIS01000022">
    <property type="protein sequence ID" value="RZF63704.1"/>
    <property type="molecule type" value="Genomic_DNA"/>
</dbReference>
<keyword evidence="3" id="KW-0732">Signal</keyword>
<gene>
    <name evidence="4" type="ORF">EWE75_14590</name>
</gene>
<keyword evidence="2" id="KW-0378">Hydrolase</keyword>
<dbReference type="Pfam" id="PF00328">
    <property type="entry name" value="His_Phos_2"/>
    <property type="match status" value="2"/>
</dbReference>
<accession>A0A4Q6Y1U1</accession>
<feature type="chain" id="PRO_5020683692" evidence="3">
    <location>
        <begin position="39"/>
        <end position="409"/>
    </location>
</feature>
<dbReference type="GO" id="GO:0030288">
    <property type="term" value="C:outer membrane-bounded periplasmic space"/>
    <property type="evidence" value="ECO:0007669"/>
    <property type="project" value="TreeGrafter"/>
</dbReference>
<evidence type="ECO:0000313" key="5">
    <source>
        <dbReference type="Proteomes" id="UP000292085"/>
    </source>
</evidence>
<feature type="signal peptide" evidence="3">
    <location>
        <begin position="1"/>
        <end position="38"/>
    </location>
</feature>
<name>A0A4Q6Y1U1_9SPHN</name>
<dbReference type="Gene3D" id="3.40.50.1240">
    <property type="entry name" value="Phosphoglycerate mutase-like"/>
    <property type="match status" value="2"/>
</dbReference>
<organism evidence="4 5">
    <name type="scientific">Sphingomonas populi</name>
    <dbReference type="NCBI Taxonomy" id="2484750"/>
    <lineage>
        <taxon>Bacteria</taxon>
        <taxon>Pseudomonadati</taxon>
        <taxon>Pseudomonadota</taxon>
        <taxon>Alphaproteobacteria</taxon>
        <taxon>Sphingomonadales</taxon>
        <taxon>Sphingomonadaceae</taxon>
        <taxon>Sphingomonas</taxon>
    </lineage>
</organism>
<dbReference type="InterPro" id="IPR050645">
    <property type="entry name" value="Histidine_acid_phosphatase"/>
</dbReference>
<dbReference type="AlphaFoldDB" id="A0A4Q6Y1U1"/>
<dbReference type="PANTHER" id="PTHR11567:SF110">
    <property type="entry name" value="2-PHOSPHOXYLOSE PHOSPHATASE 1"/>
    <property type="match status" value="1"/>
</dbReference>
<protein>
    <submittedName>
        <fullName evidence="4">Histidine-type phosphatase</fullName>
    </submittedName>
</protein>
<keyword evidence="5" id="KW-1185">Reference proteome</keyword>
<dbReference type="InterPro" id="IPR033379">
    <property type="entry name" value="Acid_Pase_AS"/>
</dbReference>
<dbReference type="InterPro" id="IPR000560">
    <property type="entry name" value="His_Pase_clade-2"/>
</dbReference>
<dbReference type="Proteomes" id="UP000292085">
    <property type="component" value="Unassembled WGS sequence"/>
</dbReference>
<dbReference type="PROSITE" id="PS00616">
    <property type="entry name" value="HIS_ACID_PHOSPHAT_1"/>
    <property type="match status" value="1"/>
</dbReference>
<evidence type="ECO:0000256" key="2">
    <source>
        <dbReference type="ARBA" id="ARBA00022801"/>
    </source>
</evidence>
<evidence type="ECO:0000256" key="3">
    <source>
        <dbReference type="SAM" id="SignalP"/>
    </source>
</evidence>
<sequence>MHPTLRANEEYGRGTSMRRSTLTLALALAGLGSSAAPAKTPAFKLDRVVLMMRHGVRPPTKAPALPASVTPERWPDWAVPPGWLTAHGTVAVTALGTADRAGFVRAGLLPASGCPAAGSVAIIADSDQRTIATAGAWAAGFAPGCSLPSMHKPQDVDDPMFSPLGNGVMLDPAAVNAAVKAAVGPGGVGALDARYVPLLRKLDTILCAGKAACGVMQAPTGLTDATATSRPKLRGALDLASTAAQVLLLEYADGKPMADVGFGRATAADVTALSEFHALEFRLLARPLPVARANLSLILPTIAAALTDPKAARITVFSAHDTQVANLGGLLGVHWHVPGYAEDDPAPGGAIVIEQVRDAAGKAFVRVKYRAQPLAALRAGGGAPFEQVLSVPGCGTLCPADRFVAILRQ</sequence>